<dbReference type="InterPro" id="IPR036388">
    <property type="entry name" value="WH-like_DNA-bd_sf"/>
</dbReference>
<evidence type="ECO:0000313" key="6">
    <source>
        <dbReference type="Proteomes" id="UP000598360"/>
    </source>
</evidence>
<organism evidence="5 6">
    <name type="scientific">Saccharopolyspora montiporae</name>
    <dbReference type="NCBI Taxonomy" id="2781240"/>
    <lineage>
        <taxon>Bacteria</taxon>
        <taxon>Bacillati</taxon>
        <taxon>Actinomycetota</taxon>
        <taxon>Actinomycetes</taxon>
        <taxon>Pseudonocardiales</taxon>
        <taxon>Pseudonocardiaceae</taxon>
        <taxon>Saccharopolyspora</taxon>
    </lineage>
</organism>
<evidence type="ECO:0000256" key="2">
    <source>
        <dbReference type="ARBA" id="ARBA00023125"/>
    </source>
</evidence>
<sequence length="262" mass="28703">MAGFAADDGDQDGSAWRPLVRAHTYELVVERIEEQILDGTLRVGDRLPAERDLAGMLGISRSAVREALRALQAQGVLRMAVGTGPDSGTTVAAMPSQALTRLLRLHVGLANFPLRDVVEARVALERASARSAALAATDADLAELRDLLDRMDDPDQDRDRFNELDTDFHVAIAEASGNRLVADMTIAIRESLRCPLQQAFRDLGDSWGPIAEVLREDHRGVLRALADRDPQQAEQRMEAHIRGFYARIPEVAGPDARTDPRG</sequence>
<evidence type="ECO:0000256" key="3">
    <source>
        <dbReference type="ARBA" id="ARBA00023163"/>
    </source>
</evidence>
<dbReference type="InterPro" id="IPR036390">
    <property type="entry name" value="WH_DNA-bd_sf"/>
</dbReference>
<dbReference type="Pfam" id="PF00392">
    <property type="entry name" value="GntR"/>
    <property type="match status" value="1"/>
</dbReference>
<dbReference type="PANTHER" id="PTHR43537">
    <property type="entry name" value="TRANSCRIPTIONAL REGULATOR, GNTR FAMILY"/>
    <property type="match status" value="1"/>
</dbReference>
<dbReference type="PROSITE" id="PS50949">
    <property type="entry name" value="HTH_GNTR"/>
    <property type="match status" value="1"/>
</dbReference>
<dbReference type="RefSeq" id="WP_193929816.1">
    <property type="nucleotide sequence ID" value="NZ_JADEYC010000039.1"/>
</dbReference>
<dbReference type="SMART" id="SM00895">
    <property type="entry name" value="FCD"/>
    <property type="match status" value="1"/>
</dbReference>
<dbReference type="GO" id="GO:0003700">
    <property type="term" value="F:DNA-binding transcription factor activity"/>
    <property type="evidence" value="ECO:0007669"/>
    <property type="project" value="InterPro"/>
</dbReference>
<dbReference type="Proteomes" id="UP000598360">
    <property type="component" value="Unassembled WGS sequence"/>
</dbReference>
<dbReference type="Gene3D" id="1.20.120.530">
    <property type="entry name" value="GntR ligand-binding domain-like"/>
    <property type="match status" value="1"/>
</dbReference>
<dbReference type="InterPro" id="IPR011711">
    <property type="entry name" value="GntR_C"/>
</dbReference>
<feature type="domain" description="HTH gntR-type" evidence="4">
    <location>
        <begin position="22"/>
        <end position="94"/>
    </location>
</feature>
<dbReference type="AlphaFoldDB" id="A0A929BAF8"/>
<evidence type="ECO:0000259" key="4">
    <source>
        <dbReference type="PROSITE" id="PS50949"/>
    </source>
</evidence>
<dbReference type="PRINTS" id="PR00035">
    <property type="entry name" value="HTHGNTR"/>
</dbReference>
<gene>
    <name evidence="5" type="ORF">IQ251_17710</name>
</gene>
<keyword evidence="3" id="KW-0804">Transcription</keyword>
<dbReference type="Gene3D" id="1.10.10.10">
    <property type="entry name" value="Winged helix-like DNA-binding domain superfamily/Winged helix DNA-binding domain"/>
    <property type="match status" value="1"/>
</dbReference>
<evidence type="ECO:0000313" key="5">
    <source>
        <dbReference type="EMBL" id="MBE9376289.1"/>
    </source>
</evidence>
<keyword evidence="6" id="KW-1185">Reference proteome</keyword>
<dbReference type="SMART" id="SM00345">
    <property type="entry name" value="HTH_GNTR"/>
    <property type="match status" value="1"/>
</dbReference>
<keyword evidence="2" id="KW-0238">DNA-binding</keyword>
<dbReference type="EMBL" id="JADEYC010000039">
    <property type="protein sequence ID" value="MBE9376289.1"/>
    <property type="molecule type" value="Genomic_DNA"/>
</dbReference>
<evidence type="ECO:0000256" key="1">
    <source>
        <dbReference type="ARBA" id="ARBA00023015"/>
    </source>
</evidence>
<protein>
    <submittedName>
        <fullName evidence="5">FadR family transcriptional regulator</fullName>
    </submittedName>
</protein>
<dbReference type="PANTHER" id="PTHR43537:SF5">
    <property type="entry name" value="UXU OPERON TRANSCRIPTIONAL REGULATOR"/>
    <property type="match status" value="1"/>
</dbReference>
<dbReference type="InterPro" id="IPR000524">
    <property type="entry name" value="Tscrpt_reg_HTH_GntR"/>
</dbReference>
<dbReference type="GO" id="GO:0003677">
    <property type="term" value="F:DNA binding"/>
    <property type="evidence" value="ECO:0007669"/>
    <property type="project" value="UniProtKB-KW"/>
</dbReference>
<dbReference type="SUPFAM" id="SSF48008">
    <property type="entry name" value="GntR ligand-binding domain-like"/>
    <property type="match status" value="1"/>
</dbReference>
<name>A0A929BAF8_9PSEU</name>
<dbReference type="SUPFAM" id="SSF46785">
    <property type="entry name" value="Winged helix' DNA-binding domain"/>
    <property type="match status" value="1"/>
</dbReference>
<reference evidence="5" key="1">
    <citation type="submission" date="2020-10" db="EMBL/GenBank/DDBJ databases">
        <title>Diversity and distribution of actinomycetes associated with coral in the coast of Hainan.</title>
        <authorList>
            <person name="Li F."/>
        </authorList>
    </citation>
    <scope>NUCLEOTIDE SEQUENCE</scope>
    <source>
        <strain evidence="5">HNM0983</strain>
    </source>
</reference>
<dbReference type="CDD" id="cd07377">
    <property type="entry name" value="WHTH_GntR"/>
    <property type="match status" value="1"/>
</dbReference>
<comment type="caution">
    <text evidence="5">The sequence shown here is derived from an EMBL/GenBank/DDBJ whole genome shotgun (WGS) entry which is preliminary data.</text>
</comment>
<accession>A0A929BAF8</accession>
<dbReference type="Pfam" id="PF07729">
    <property type="entry name" value="FCD"/>
    <property type="match status" value="1"/>
</dbReference>
<dbReference type="InterPro" id="IPR008920">
    <property type="entry name" value="TF_FadR/GntR_C"/>
</dbReference>
<proteinExistence type="predicted"/>
<keyword evidence="1" id="KW-0805">Transcription regulation</keyword>